<evidence type="ECO:0000313" key="1">
    <source>
        <dbReference type="EMBL" id="KAH1169496.1"/>
    </source>
</evidence>
<dbReference type="Proteomes" id="UP000827986">
    <property type="component" value="Unassembled WGS sequence"/>
</dbReference>
<gene>
    <name evidence="1" type="ORF">KIL84_000481</name>
    <name evidence="2" type="ORF">KIL84_001065</name>
</gene>
<accession>A0A9D3WZW4</accession>
<dbReference type="EMBL" id="JAHDVG010000484">
    <property type="protein sequence ID" value="KAH1169496.1"/>
    <property type="molecule type" value="Genomic_DNA"/>
</dbReference>
<keyword evidence="3" id="KW-1185">Reference proteome</keyword>
<dbReference type="AlphaFoldDB" id="A0A9D3WZW4"/>
<name>A0A9D3WZW4_9SAUR</name>
<sequence>MTDTHALCFPVLGRTNESSFSPLLKQQIQFILQNFAEAWVFSWVKEASVEEGWVYTGATTKDNSLKSQLPSARVLTSVLKWHRSAFLKHKCMQYIKWNSTDGGETLENDILKNVIVHLLYRIPKCASCLWNKMGFCPKNLSLEF</sequence>
<dbReference type="EMBL" id="JAHDVG010000484">
    <property type="protein sequence ID" value="KAH1170080.1"/>
    <property type="molecule type" value="Genomic_DNA"/>
</dbReference>
<evidence type="ECO:0000313" key="2">
    <source>
        <dbReference type="EMBL" id="KAH1170080.1"/>
    </source>
</evidence>
<reference evidence="2" key="1">
    <citation type="submission" date="2021-09" db="EMBL/GenBank/DDBJ databases">
        <title>The genome of Mauremys mutica provides insights into the evolution of semi-aquatic lifestyle.</title>
        <authorList>
            <person name="Gong S."/>
            <person name="Gao Y."/>
        </authorList>
    </citation>
    <scope>NUCLEOTIDE SEQUENCE</scope>
    <source>
        <strain evidence="2">MM-2020</strain>
        <tissue evidence="2">Muscle</tissue>
    </source>
</reference>
<proteinExistence type="predicted"/>
<organism evidence="2 3">
    <name type="scientific">Mauremys mutica</name>
    <name type="common">yellowpond turtle</name>
    <dbReference type="NCBI Taxonomy" id="74926"/>
    <lineage>
        <taxon>Eukaryota</taxon>
        <taxon>Metazoa</taxon>
        <taxon>Chordata</taxon>
        <taxon>Craniata</taxon>
        <taxon>Vertebrata</taxon>
        <taxon>Euteleostomi</taxon>
        <taxon>Archelosauria</taxon>
        <taxon>Testudinata</taxon>
        <taxon>Testudines</taxon>
        <taxon>Cryptodira</taxon>
        <taxon>Durocryptodira</taxon>
        <taxon>Testudinoidea</taxon>
        <taxon>Geoemydidae</taxon>
        <taxon>Geoemydinae</taxon>
        <taxon>Mauremys</taxon>
    </lineage>
</organism>
<evidence type="ECO:0000313" key="3">
    <source>
        <dbReference type="Proteomes" id="UP000827986"/>
    </source>
</evidence>
<protein>
    <submittedName>
        <fullName evidence="2">Uncharacterized protein</fullName>
    </submittedName>
</protein>
<comment type="caution">
    <text evidence="2">The sequence shown here is derived from an EMBL/GenBank/DDBJ whole genome shotgun (WGS) entry which is preliminary data.</text>
</comment>